<proteinExistence type="predicted"/>
<dbReference type="EMBL" id="ML996567">
    <property type="protein sequence ID" value="KAF2761472.1"/>
    <property type="molecule type" value="Genomic_DNA"/>
</dbReference>
<name>A0A6A6WF73_9PEZI</name>
<accession>A0A6A6WF73</accession>
<keyword evidence="1" id="KW-1133">Transmembrane helix</keyword>
<reference evidence="2" key="1">
    <citation type="journal article" date="2020" name="Stud. Mycol.">
        <title>101 Dothideomycetes genomes: a test case for predicting lifestyles and emergence of pathogens.</title>
        <authorList>
            <person name="Haridas S."/>
            <person name="Albert R."/>
            <person name="Binder M."/>
            <person name="Bloem J."/>
            <person name="Labutti K."/>
            <person name="Salamov A."/>
            <person name="Andreopoulos B."/>
            <person name="Baker S."/>
            <person name="Barry K."/>
            <person name="Bills G."/>
            <person name="Bluhm B."/>
            <person name="Cannon C."/>
            <person name="Castanera R."/>
            <person name="Culley D."/>
            <person name="Daum C."/>
            <person name="Ezra D."/>
            <person name="Gonzalez J."/>
            <person name="Henrissat B."/>
            <person name="Kuo A."/>
            <person name="Liang C."/>
            <person name="Lipzen A."/>
            <person name="Lutzoni F."/>
            <person name="Magnuson J."/>
            <person name="Mondo S."/>
            <person name="Nolan M."/>
            <person name="Ohm R."/>
            <person name="Pangilinan J."/>
            <person name="Park H.-J."/>
            <person name="Ramirez L."/>
            <person name="Alfaro M."/>
            <person name="Sun H."/>
            <person name="Tritt A."/>
            <person name="Yoshinaga Y."/>
            <person name="Zwiers L.-H."/>
            <person name="Turgeon B."/>
            <person name="Goodwin S."/>
            <person name="Spatafora J."/>
            <person name="Crous P."/>
            <person name="Grigoriev I."/>
        </authorList>
    </citation>
    <scope>NUCLEOTIDE SEQUENCE</scope>
    <source>
        <strain evidence="2">CBS 121739</strain>
    </source>
</reference>
<organism evidence="2 3">
    <name type="scientific">Pseudovirgaria hyperparasitica</name>
    <dbReference type="NCBI Taxonomy" id="470096"/>
    <lineage>
        <taxon>Eukaryota</taxon>
        <taxon>Fungi</taxon>
        <taxon>Dikarya</taxon>
        <taxon>Ascomycota</taxon>
        <taxon>Pezizomycotina</taxon>
        <taxon>Dothideomycetes</taxon>
        <taxon>Dothideomycetes incertae sedis</taxon>
        <taxon>Acrospermales</taxon>
        <taxon>Acrospermaceae</taxon>
        <taxon>Pseudovirgaria</taxon>
    </lineage>
</organism>
<evidence type="ECO:0008006" key="4">
    <source>
        <dbReference type="Google" id="ProtNLM"/>
    </source>
</evidence>
<protein>
    <recommendedName>
        <fullName evidence="4">Apple domain-containing protein</fullName>
    </recommendedName>
</protein>
<dbReference type="AlphaFoldDB" id="A0A6A6WF73"/>
<dbReference type="RefSeq" id="XP_033603923.1">
    <property type="nucleotide sequence ID" value="XM_033746627.1"/>
</dbReference>
<dbReference type="Proteomes" id="UP000799437">
    <property type="component" value="Unassembled WGS sequence"/>
</dbReference>
<keyword evidence="1" id="KW-0812">Transmembrane</keyword>
<evidence type="ECO:0000313" key="2">
    <source>
        <dbReference type="EMBL" id="KAF2761472.1"/>
    </source>
</evidence>
<evidence type="ECO:0000313" key="3">
    <source>
        <dbReference type="Proteomes" id="UP000799437"/>
    </source>
</evidence>
<sequence>MVQNDPTPSYGSETRNGMDMYSSNSGMEVIKPHSDMDVYNPPQPWPSAKASVRHEKYIKLRRSTLTMSAIFMVIIICAVVGGAIGGTQALKHAREECHSSHQFVQPTSPPVSTVTYTSAGQVFTTVVQQTTTSYQVDFHGSRTISLEQGSTSWGPMPTYISIPPAENSTYTSPASGMKFDTVYGKQYNGDDIIPVLANSFEACIEACVNRQMMIKAQNAQGPECAGVGWIPVDAARGNYDNTVAGNCYVKSSLGTGPLEDQPRGAQYYIAIRRSDL</sequence>
<feature type="transmembrane region" description="Helical" evidence="1">
    <location>
        <begin position="63"/>
        <end position="84"/>
    </location>
</feature>
<gene>
    <name evidence="2" type="ORF">EJ05DRAFT_498023</name>
</gene>
<dbReference type="GeneID" id="54487681"/>
<keyword evidence="3" id="KW-1185">Reference proteome</keyword>
<evidence type="ECO:0000256" key="1">
    <source>
        <dbReference type="SAM" id="Phobius"/>
    </source>
</evidence>
<keyword evidence="1" id="KW-0472">Membrane</keyword>